<accession>A0A0V0ZD16</accession>
<evidence type="ECO:0000313" key="3">
    <source>
        <dbReference type="Proteomes" id="UP000054783"/>
    </source>
</evidence>
<keyword evidence="3" id="KW-1185">Reference proteome</keyword>
<comment type="caution">
    <text evidence="2">The sequence shown here is derived from an EMBL/GenBank/DDBJ whole genome shotgun (WGS) entry which is preliminary data.</text>
</comment>
<organism evidence="2 3">
    <name type="scientific">Trichinella patagoniensis</name>
    <dbReference type="NCBI Taxonomy" id="990121"/>
    <lineage>
        <taxon>Eukaryota</taxon>
        <taxon>Metazoa</taxon>
        <taxon>Ecdysozoa</taxon>
        <taxon>Nematoda</taxon>
        <taxon>Enoplea</taxon>
        <taxon>Dorylaimia</taxon>
        <taxon>Trichinellida</taxon>
        <taxon>Trichinellidae</taxon>
        <taxon>Trichinella</taxon>
    </lineage>
</organism>
<dbReference type="AlphaFoldDB" id="A0A0V0ZD16"/>
<gene>
    <name evidence="2" type="ORF">T12_15320</name>
</gene>
<proteinExistence type="predicted"/>
<sequence length="1166" mass="131186">MWEYDRWRTVECDEEASGRCVFVTVSVRCCVIVLCVRVVFDLCTSVFIDNRSPSLNNAGVHCFVLHCYTFVNERRSSADVFAMVEEVSLMEEIIWAADALQTEVELNLEGEERQFAIDDWATCRQRYRVGRSRVPGSRRPENALGASTAAVLEGHLSGPETGGCRRESVGIFHSFWAQFKAGIHNRSELDDTTKFTYLISITEGTARSAIERIPHTLKNYSQAVDILKTRFGRPRLAIREHVAALWRASACRKMTAQGIQSLVDEVTKHLHWLTALDRDSFAGRLSGLGQEHRRPCLPSQPEKTRNHRQKGRSIERPRRNSRVPSECTECKGDRITSSAAALAVIALGASRSVVGSMKQPQNGHWARECRGGRHCGVDGCHQPHHRLLHPPSTKESVQSPGSDCAYQSPLAARSTPGVRPCSRLRAGRKPRGEVLRPHERFSFMILRGHVGPERRWMRVEFQFGVVGGSAGFKAVSECSRKGMNGTSAGSQSAEADVVSSASCRLAGIGRRAEVSGLIGPYNGTTLNSQLEVGPNLQIDLLRAILCFRRLCVRLQADIKKMYLQILVRKEDQDACRFLREPDALRAIPVEKTAKGTGGRSWKTLGIYWEREDDHVTFVAPEKTHPEGGDTKRQMLSAASCIFDPIEEVEWHWVIWKRELVDLSFVKFPCALVPVPLEQAKRIELHALCDASEQAYGAPREDVTPVKRLSLPRLELMGALRALRLIRKSRWRGCGRRQVAGSRCVEEIQQLVEPACWRHYPGRSSFADVLSRGASLKKLAVNSCYWQGPKWLSGLTEAWTRRRGSSERSSPLPPKEDRTPHEALLVSVVAYSTVDFFHHERYSDIEKLFRISALCLRFVSNCRSSPGDRRSGPLMVRELDATEQVWVWIAQRQVFRREIDALRANGCVDAQSCLRQLSPYLDEVGTLQVRGRLEKSNLPLSEKHPAILLKEHEVTQGLICRCHLRQLHAWVYPMQITLRQRYWIPHGRSRVRRVIRGCLQCRWATAQPLQLRMAALPEDQTNPAPAFAHVGMDFTGPLFVRCTWSSSRRCRRSVHCMLSGVSWPGDHADRQLLLLPERRVGTVSAVAGDQRRPGPERFGWTKNPVEVYPTKSAIDGRLLGASRPDHEGVSSEGSRAGAARRRAAPDRPVCGRRMPQRPASDTRGRSN</sequence>
<dbReference type="PANTHER" id="PTHR47331">
    <property type="entry name" value="PHD-TYPE DOMAIN-CONTAINING PROTEIN"/>
    <property type="match status" value="1"/>
</dbReference>
<name>A0A0V0ZD16_9BILA</name>
<dbReference type="Proteomes" id="UP000054783">
    <property type="component" value="Unassembled WGS sequence"/>
</dbReference>
<evidence type="ECO:0000256" key="1">
    <source>
        <dbReference type="SAM" id="MobiDB-lite"/>
    </source>
</evidence>
<dbReference type="EMBL" id="JYDQ01000238">
    <property type="protein sequence ID" value="KRY10237.1"/>
    <property type="molecule type" value="Genomic_DNA"/>
</dbReference>
<dbReference type="Pfam" id="PF03564">
    <property type="entry name" value="DUF1759"/>
    <property type="match status" value="1"/>
</dbReference>
<protein>
    <submittedName>
        <fullName evidence="2">Uncharacterized protein</fullName>
    </submittedName>
</protein>
<feature type="region of interest" description="Disordered" evidence="1">
    <location>
        <begin position="1117"/>
        <end position="1166"/>
    </location>
</feature>
<feature type="region of interest" description="Disordered" evidence="1">
    <location>
        <begin position="289"/>
        <end position="329"/>
    </location>
</feature>
<evidence type="ECO:0000313" key="2">
    <source>
        <dbReference type="EMBL" id="KRY10237.1"/>
    </source>
</evidence>
<dbReference type="InterPro" id="IPR005312">
    <property type="entry name" value="DUF1759"/>
</dbReference>
<reference evidence="2 3" key="1">
    <citation type="submission" date="2015-01" db="EMBL/GenBank/DDBJ databases">
        <title>Evolution of Trichinella species and genotypes.</title>
        <authorList>
            <person name="Korhonen P.K."/>
            <person name="Edoardo P."/>
            <person name="Giuseppe L.R."/>
            <person name="Gasser R.B."/>
        </authorList>
    </citation>
    <scope>NUCLEOTIDE SEQUENCE [LARGE SCALE GENOMIC DNA]</scope>
    <source>
        <strain evidence="2">ISS2496</strain>
    </source>
</reference>